<dbReference type="PANTHER" id="PTHR35271:SF1">
    <property type="entry name" value="ABC TRANSPORTER, SUBSTRATE-BINDING LIPOPROTEIN"/>
    <property type="match status" value="1"/>
</dbReference>
<dbReference type="AlphaFoldDB" id="A0A8J6J3R2"/>
<dbReference type="InterPro" id="IPR007487">
    <property type="entry name" value="ABC_transpt-TYRBP-like"/>
</dbReference>
<dbReference type="CDD" id="cd06325">
    <property type="entry name" value="PBP1_ABC_unchar_transporter"/>
    <property type="match status" value="1"/>
</dbReference>
<reference evidence="2" key="1">
    <citation type="submission" date="2020-08" db="EMBL/GenBank/DDBJ databases">
        <title>Genome public.</title>
        <authorList>
            <person name="Liu C."/>
            <person name="Sun Q."/>
        </authorList>
    </citation>
    <scope>NUCLEOTIDE SEQUENCE</scope>
    <source>
        <strain evidence="2">BX5</strain>
    </source>
</reference>
<dbReference type="Gene3D" id="3.40.50.2300">
    <property type="match status" value="2"/>
</dbReference>
<evidence type="ECO:0000313" key="2">
    <source>
        <dbReference type="EMBL" id="MBC5716397.1"/>
    </source>
</evidence>
<dbReference type="InterPro" id="IPR028082">
    <property type="entry name" value="Peripla_BP_I"/>
</dbReference>
<dbReference type="PROSITE" id="PS51257">
    <property type="entry name" value="PROKAR_LIPOPROTEIN"/>
    <property type="match status" value="1"/>
</dbReference>
<protein>
    <submittedName>
        <fullName evidence="2">ABC transporter substrate-binding protein</fullName>
    </submittedName>
</protein>
<gene>
    <name evidence="2" type="ORF">H8S55_03510</name>
</gene>
<feature type="chain" id="PRO_5035232506" evidence="1">
    <location>
        <begin position="31"/>
        <end position="363"/>
    </location>
</feature>
<dbReference type="RefSeq" id="WP_186877853.1">
    <property type="nucleotide sequence ID" value="NZ_JACOPN010000002.1"/>
</dbReference>
<dbReference type="PANTHER" id="PTHR35271">
    <property type="entry name" value="ABC TRANSPORTER, SUBSTRATE-BINDING LIPOPROTEIN-RELATED"/>
    <property type="match status" value="1"/>
</dbReference>
<dbReference type="Pfam" id="PF04392">
    <property type="entry name" value="ABC_sub_bind"/>
    <property type="match status" value="1"/>
</dbReference>
<evidence type="ECO:0000256" key="1">
    <source>
        <dbReference type="SAM" id="SignalP"/>
    </source>
</evidence>
<dbReference type="SUPFAM" id="SSF53822">
    <property type="entry name" value="Periplasmic binding protein-like I"/>
    <property type="match status" value="1"/>
</dbReference>
<sequence>MKNIIKKVLSAALAASLALSLAACSGGNNAAGSVSSSGSAGSASQTGDGKEYKVGIVKFMDHASLDQIESKVQQELDAKSAELGVNFNYADYTFNGQGDSTTLNQIAAQLVDDGVDVVVPIATSAAQVMQSVVTEKGIPIIFAAVSDPVTAKLVNSMDAPGGNITGVSDALNTDMIFDMMVAVNPDIQKVGLLYSKSEDSSKKPIEEAKAYLDAHNIAYVEKTGTNTDEVSSAVDSLIGEKVEAIFTPTDNTVMSAELAIFEKLNDAKIPHYTGADSFALNGAFFGYGVDYDDLGAKTADMVADLLVNGADPATTPVVVLAHETATINTETCQAIGLDLDDVKAAFATLGIGVEEITTAKSFE</sequence>
<organism evidence="2 3">
    <name type="scientific">Flintibacter faecis</name>
    <dbReference type="NCBI Taxonomy" id="2763047"/>
    <lineage>
        <taxon>Bacteria</taxon>
        <taxon>Bacillati</taxon>
        <taxon>Bacillota</taxon>
        <taxon>Clostridia</taxon>
        <taxon>Eubacteriales</taxon>
        <taxon>Flintibacter</taxon>
    </lineage>
</organism>
<proteinExistence type="predicted"/>
<comment type="caution">
    <text evidence="2">The sequence shown here is derived from an EMBL/GenBank/DDBJ whole genome shotgun (WGS) entry which is preliminary data.</text>
</comment>
<keyword evidence="3" id="KW-1185">Reference proteome</keyword>
<name>A0A8J6J3R2_9FIRM</name>
<feature type="signal peptide" evidence="1">
    <location>
        <begin position="1"/>
        <end position="30"/>
    </location>
</feature>
<dbReference type="Proteomes" id="UP000602260">
    <property type="component" value="Unassembled WGS sequence"/>
</dbReference>
<accession>A0A8J6J3R2</accession>
<keyword evidence="1" id="KW-0732">Signal</keyword>
<evidence type="ECO:0000313" key="3">
    <source>
        <dbReference type="Proteomes" id="UP000602260"/>
    </source>
</evidence>
<dbReference type="EMBL" id="JACOPN010000002">
    <property type="protein sequence ID" value="MBC5716397.1"/>
    <property type="molecule type" value="Genomic_DNA"/>
</dbReference>